<evidence type="ECO:0008006" key="3">
    <source>
        <dbReference type="Google" id="ProtNLM"/>
    </source>
</evidence>
<proteinExistence type="predicted"/>
<dbReference type="CDD" id="cd09272">
    <property type="entry name" value="RNase_HI_RT_Ty1"/>
    <property type="match status" value="1"/>
</dbReference>
<sequence length="369" mass="41792">MPMTRPDDGFEYYAYALLYVDDILMIHHDAMGALKKIDKAFTLKPDSVGDPDIYLGAKFRTTTLKNGVVAYSLSPSRYVQENVKLVLEEHHGTTLKKGSRARSPLPNNYRPELDMTEELEGEEASYFQSLVGILRWMVELGRIDIITEVSMLASHLALPRRGHLKSIFHMFAYLKAHHNATFVMDPSYPQIDHSVFKTCNWADMYPEPIPPNAPEPRGKSIDVILYFDSDLAGDNINRRSCTGYMIYVNNALVIAHSKKQARIETSVFGAEFCALTQGMDQMRGLRYKLRMMGIPMEGPTYAYGDNMSVIHNTQRPDSTLKKKCNLIAYHACREAVVAGEMITGHVPSEKNPADLATKPDRRETDYWTL</sequence>
<dbReference type="AlphaFoldDB" id="A0AAD2FNC0"/>
<dbReference type="EMBL" id="CAKOGP040001724">
    <property type="protein sequence ID" value="CAJ1947044.1"/>
    <property type="molecule type" value="Genomic_DNA"/>
</dbReference>
<dbReference type="PANTHER" id="PTHR11439:SF463">
    <property type="entry name" value="REVERSE TRANSCRIPTASE TY1_COPIA-TYPE DOMAIN-CONTAINING PROTEIN"/>
    <property type="match status" value="1"/>
</dbReference>
<reference evidence="1" key="1">
    <citation type="submission" date="2023-08" db="EMBL/GenBank/DDBJ databases">
        <authorList>
            <person name="Audoor S."/>
            <person name="Bilcke G."/>
        </authorList>
    </citation>
    <scope>NUCLEOTIDE SEQUENCE</scope>
</reference>
<dbReference type="PANTHER" id="PTHR11439">
    <property type="entry name" value="GAG-POL-RELATED RETROTRANSPOSON"/>
    <property type="match status" value="1"/>
</dbReference>
<protein>
    <recommendedName>
        <fullName evidence="3">Reverse transcriptase Ty1/copia-type domain-containing protein</fullName>
    </recommendedName>
</protein>
<dbReference type="Proteomes" id="UP001295423">
    <property type="component" value="Unassembled WGS sequence"/>
</dbReference>
<evidence type="ECO:0000313" key="2">
    <source>
        <dbReference type="Proteomes" id="UP001295423"/>
    </source>
</evidence>
<name>A0AAD2FNC0_9STRA</name>
<accession>A0AAD2FNC0</accession>
<evidence type="ECO:0000313" key="1">
    <source>
        <dbReference type="EMBL" id="CAJ1947044.1"/>
    </source>
</evidence>
<gene>
    <name evidence="1" type="ORF">CYCCA115_LOCUS10955</name>
</gene>
<organism evidence="1 2">
    <name type="scientific">Cylindrotheca closterium</name>
    <dbReference type="NCBI Taxonomy" id="2856"/>
    <lineage>
        <taxon>Eukaryota</taxon>
        <taxon>Sar</taxon>
        <taxon>Stramenopiles</taxon>
        <taxon>Ochrophyta</taxon>
        <taxon>Bacillariophyta</taxon>
        <taxon>Bacillariophyceae</taxon>
        <taxon>Bacillariophycidae</taxon>
        <taxon>Bacillariales</taxon>
        <taxon>Bacillariaceae</taxon>
        <taxon>Cylindrotheca</taxon>
    </lineage>
</organism>
<keyword evidence="2" id="KW-1185">Reference proteome</keyword>
<comment type="caution">
    <text evidence="1">The sequence shown here is derived from an EMBL/GenBank/DDBJ whole genome shotgun (WGS) entry which is preliminary data.</text>
</comment>